<dbReference type="Proteomes" id="UP001499909">
    <property type="component" value="Unassembled WGS sequence"/>
</dbReference>
<comment type="caution">
    <text evidence="5">The sequence shown here is derived from an EMBL/GenBank/DDBJ whole genome shotgun (WGS) entry which is preliminary data.</text>
</comment>
<accession>A0ABP7NPN8</accession>
<dbReference type="PROSITE" id="PS51987">
    <property type="entry name" value="GS_CATALYTIC"/>
    <property type="match status" value="1"/>
</dbReference>
<reference evidence="6" key="1">
    <citation type="journal article" date="2019" name="Int. J. Syst. Evol. Microbiol.">
        <title>The Global Catalogue of Microorganisms (GCM) 10K type strain sequencing project: providing services to taxonomists for standard genome sequencing and annotation.</title>
        <authorList>
            <consortium name="The Broad Institute Genomics Platform"/>
            <consortium name="The Broad Institute Genome Sequencing Center for Infectious Disease"/>
            <person name="Wu L."/>
            <person name="Ma J."/>
        </authorList>
    </citation>
    <scope>NUCLEOTIDE SEQUENCE [LARGE SCALE GENOMIC DNA]</scope>
    <source>
        <strain evidence="6">JCM 17214</strain>
    </source>
</reference>
<dbReference type="PANTHER" id="PTHR42974">
    <property type="entry name" value="GLUTAMINE SYNTHETASE"/>
    <property type="match status" value="1"/>
</dbReference>
<dbReference type="InterPro" id="IPR040577">
    <property type="entry name" value="Gln-synt_C"/>
</dbReference>
<dbReference type="Pfam" id="PF00120">
    <property type="entry name" value="Gln-synt_C"/>
    <property type="match status" value="1"/>
</dbReference>
<gene>
    <name evidence="5" type="ORF">GCM10022406_35830</name>
</gene>
<keyword evidence="6" id="KW-1185">Reference proteome</keyword>
<organism evidence="5 6">
    <name type="scientific">Hymenobacter algoricola</name>
    <dbReference type="NCBI Taxonomy" id="486267"/>
    <lineage>
        <taxon>Bacteria</taxon>
        <taxon>Pseudomonadati</taxon>
        <taxon>Bacteroidota</taxon>
        <taxon>Cytophagia</taxon>
        <taxon>Cytophagales</taxon>
        <taxon>Hymenobacteraceae</taxon>
        <taxon>Hymenobacter</taxon>
    </lineage>
</organism>
<evidence type="ECO:0000313" key="5">
    <source>
        <dbReference type="EMBL" id="GAA3950818.1"/>
    </source>
</evidence>
<dbReference type="Pfam" id="PF12437">
    <property type="entry name" value="GSIII_N"/>
    <property type="match status" value="1"/>
</dbReference>
<name>A0ABP7NPN8_9BACT</name>
<dbReference type="InterPro" id="IPR008146">
    <property type="entry name" value="Gln_synth_cat_dom"/>
</dbReference>
<dbReference type="InterPro" id="IPR014746">
    <property type="entry name" value="Gln_synth/guanido_kin_cat_dom"/>
</dbReference>
<evidence type="ECO:0000259" key="3">
    <source>
        <dbReference type="PROSITE" id="PS51986"/>
    </source>
</evidence>
<feature type="domain" description="GS catalytic" evidence="4">
    <location>
        <begin position="183"/>
        <end position="618"/>
    </location>
</feature>
<evidence type="ECO:0000256" key="2">
    <source>
        <dbReference type="RuleBase" id="RU000384"/>
    </source>
</evidence>
<proteinExistence type="inferred from homology"/>
<dbReference type="InterPro" id="IPR022147">
    <property type="entry name" value="GSIII_N"/>
</dbReference>
<sequence>MAILRFKALELVDQRKPVTVPSTGERRSDSFGKNVFNLEAMRANMPGEYFKKLQSAIKQGTPVERSVADAVASAMKTWAMAKGATHYTHWFQPLTGSTAEKHDSFFDLNSDGRPIENFKGSALVQQEPDASSFPNGGIRNTFEARGYTAWDPTSPAFIIETAGASTLCIPTIFVAYTGEALDYKAPLLKSLAALEKAALDVCQYFDKDVNRVSTTLGIEQEYFVVDKALFDARPDLVMTGRTLFGHAPAKGQQLEDHYFGSIPSRVHAFMLDFEEESNRLGIPLRTRHNEVAPNQYECAPTFEDANLAVDHNQLLMDIMDRVAEKHNFKVLLHEKPYAGVNGSGKHNNWAMSTDTGVNLLAPGRRPKENLQFLAFFISTITAVHRYGDLLRASIASASNDHRLGANEAPPAIMSVFVGSQLDSVLNELERTAKLPLDKGDNIYLKLGIDKIPAILLDNTDRNRTSPFAFTGNKFEFRAVGSSANCSSSMTVLNTIVAEQLIEFKASVDELIEQGKKKEVAIVEVLREYVIASKHIRFEGNGYSDEWKDEAAQRGLSNIPTTPQALDALIRDDAAELFARHNIFSHVELHARHEILLEDYIKKIQIESRTMGDLAINHIIPTAVAYQTKLITNVRGLRELGLDDEHSQVTVDTIKAISRHISTIKTQVDEMVNARKVANKTEDTRDRAIAYCDTVKSHFDPIRRSVDKLELMVADEDWPLVKYRELMFRH</sequence>
<protein>
    <submittedName>
        <fullName evidence="5">Glutamine synthetase III</fullName>
    </submittedName>
</protein>
<dbReference type="PROSITE" id="PS51986">
    <property type="entry name" value="GS_BETA_GRASP"/>
    <property type="match status" value="1"/>
</dbReference>
<dbReference type="SUPFAM" id="SSF55931">
    <property type="entry name" value="Glutamine synthetase/guanido kinase"/>
    <property type="match status" value="1"/>
</dbReference>
<dbReference type="Gene3D" id="1.20.120.1560">
    <property type="match status" value="1"/>
</dbReference>
<evidence type="ECO:0000256" key="1">
    <source>
        <dbReference type="PROSITE-ProRule" id="PRU01330"/>
    </source>
</evidence>
<dbReference type="Pfam" id="PF18318">
    <property type="entry name" value="Gln-synt_C-ter"/>
    <property type="match status" value="1"/>
</dbReference>
<feature type="domain" description="GS beta-grasp" evidence="3">
    <location>
        <begin position="85"/>
        <end position="178"/>
    </location>
</feature>
<comment type="similarity">
    <text evidence="1 2">Belongs to the glutamine synthetase family.</text>
</comment>
<dbReference type="RefSeq" id="WP_345117002.1">
    <property type="nucleotide sequence ID" value="NZ_BAABDH010000108.1"/>
</dbReference>
<dbReference type="InterPro" id="IPR052725">
    <property type="entry name" value="GS_Type-3"/>
</dbReference>
<dbReference type="EMBL" id="BAABDH010000108">
    <property type="protein sequence ID" value="GAA3950818.1"/>
    <property type="molecule type" value="Genomic_DNA"/>
</dbReference>
<dbReference type="Gene3D" id="3.30.590.10">
    <property type="entry name" value="Glutamine synthetase/guanido kinase, catalytic domain"/>
    <property type="match status" value="1"/>
</dbReference>
<dbReference type="InterPro" id="IPR008147">
    <property type="entry name" value="Gln_synt_N"/>
</dbReference>
<dbReference type="PANTHER" id="PTHR42974:SF1">
    <property type="entry name" value="TYPE-3 GLUTAMINE SYNTHETASE"/>
    <property type="match status" value="1"/>
</dbReference>
<evidence type="ECO:0000259" key="4">
    <source>
        <dbReference type="PROSITE" id="PS51987"/>
    </source>
</evidence>
<dbReference type="SMART" id="SM01230">
    <property type="entry name" value="Gln-synt_C"/>
    <property type="match status" value="1"/>
</dbReference>
<evidence type="ECO:0000313" key="6">
    <source>
        <dbReference type="Proteomes" id="UP001499909"/>
    </source>
</evidence>